<evidence type="ECO:0008006" key="3">
    <source>
        <dbReference type="Google" id="ProtNLM"/>
    </source>
</evidence>
<evidence type="ECO:0000313" key="1">
    <source>
        <dbReference type="EMBL" id="NGO40350.1"/>
    </source>
</evidence>
<reference evidence="1 2" key="1">
    <citation type="submission" date="2020-02" db="EMBL/GenBank/DDBJ databases">
        <title>Draft genome sequence of Limisphaera ngatamarikiensis NGM72.4T, a thermophilic Verrucomicrobia grouped in subdivision 3.</title>
        <authorList>
            <person name="Carere C.R."/>
            <person name="Steen J."/>
            <person name="Hugenholtz P."/>
            <person name="Stott M.B."/>
        </authorList>
    </citation>
    <scope>NUCLEOTIDE SEQUENCE [LARGE SCALE GENOMIC DNA]</scope>
    <source>
        <strain evidence="1 2">NGM72.4</strain>
    </source>
</reference>
<proteinExistence type="predicted"/>
<gene>
    <name evidence="1" type="ORF">G4L39_13225</name>
</gene>
<dbReference type="Gene3D" id="1.10.10.1320">
    <property type="entry name" value="Anti-sigma factor, zinc-finger domain"/>
    <property type="match status" value="1"/>
</dbReference>
<accession>A0A6M1S504</accession>
<dbReference type="AlphaFoldDB" id="A0A6M1S504"/>
<dbReference type="Proteomes" id="UP000477311">
    <property type="component" value="Unassembled WGS sequence"/>
</dbReference>
<dbReference type="EMBL" id="JAAKYA010000087">
    <property type="protein sequence ID" value="NGO40350.1"/>
    <property type="molecule type" value="Genomic_DNA"/>
</dbReference>
<dbReference type="InterPro" id="IPR041916">
    <property type="entry name" value="Anti_sigma_zinc_sf"/>
</dbReference>
<protein>
    <recommendedName>
        <fullName evidence="3">Zinc-finger domain-containing protein</fullName>
    </recommendedName>
</protein>
<dbReference type="RefSeq" id="WP_165108865.1">
    <property type="nucleotide sequence ID" value="NZ_JAAKYA010000087.1"/>
</dbReference>
<sequence>MMTPEEMLQVQAYVDGELPESERRAWEVRLARDAEARALAEELRQIRAVLRTVDESPIRVPESREFYWSGIARAIGARKAGSAGGARFWWEAVWQAWKRWLAPAAVLAALALVIVLRQPAGGPTDYPEVQLMLAESGATTYRDDARGLTLVWFTWPAEE</sequence>
<keyword evidence="2" id="KW-1185">Reference proteome</keyword>
<comment type="caution">
    <text evidence="1">The sequence shown here is derived from an EMBL/GenBank/DDBJ whole genome shotgun (WGS) entry which is preliminary data.</text>
</comment>
<organism evidence="1 2">
    <name type="scientific">Limisphaera ngatamarikiensis</name>
    <dbReference type="NCBI Taxonomy" id="1324935"/>
    <lineage>
        <taxon>Bacteria</taxon>
        <taxon>Pseudomonadati</taxon>
        <taxon>Verrucomicrobiota</taxon>
        <taxon>Verrucomicrobiia</taxon>
        <taxon>Limisphaerales</taxon>
        <taxon>Limisphaeraceae</taxon>
        <taxon>Limisphaera</taxon>
    </lineage>
</organism>
<name>A0A6M1S504_9BACT</name>
<evidence type="ECO:0000313" key="2">
    <source>
        <dbReference type="Proteomes" id="UP000477311"/>
    </source>
</evidence>